<dbReference type="InterPro" id="IPR032807">
    <property type="entry name" value="GNVR"/>
</dbReference>
<reference evidence="11 12" key="1">
    <citation type="journal article" date="2018" name="Sci. Rep.">
        <title>Rhizobium tumorigenes sp. nov., a novel plant tumorigenic bacterium isolated from cane gall tumors on thornless blackberry.</title>
        <authorList>
            <person name="Kuzmanovi N."/>
            <person name="Smalla K."/>
            <person name="Gronow S."/>
            <person name="PuBawska J."/>
        </authorList>
    </citation>
    <scope>NUCLEOTIDE SEQUENCE [LARGE SCALE GENOMIC DNA]</scope>
    <source>
        <strain evidence="11 12">CCBAU 85046</strain>
    </source>
</reference>
<feature type="region of interest" description="Disordered" evidence="7">
    <location>
        <begin position="1"/>
        <end position="73"/>
    </location>
</feature>
<dbReference type="PANTHER" id="PTHR32309:SF13">
    <property type="entry name" value="FERRIC ENTEROBACTIN TRANSPORT PROTEIN FEPE"/>
    <property type="match status" value="1"/>
</dbReference>
<feature type="coiled-coil region" evidence="6">
    <location>
        <begin position="367"/>
        <end position="430"/>
    </location>
</feature>
<gene>
    <name evidence="11" type="ORF">CPY51_19660</name>
</gene>
<proteinExistence type="predicted"/>
<dbReference type="RefSeq" id="WP_111161916.1">
    <property type="nucleotide sequence ID" value="NZ_PCDP01000038.1"/>
</dbReference>
<feature type="compositionally biased region" description="Polar residues" evidence="7">
    <location>
        <begin position="58"/>
        <end position="71"/>
    </location>
</feature>
<evidence type="ECO:0000256" key="2">
    <source>
        <dbReference type="ARBA" id="ARBA00022475"/>
    </source>
</evidence>
<evidence type="ECO:0000259" key="10">
    <source>
        <dbReference type="Pfam" id="PF13807"/>
    </source>
</evidence>
<dbReference type="OrthoDB" id="230260at2"/>
<feature type="domain" description="Tyrosine-protein kinase G-rich" evidence="10">
    <location>
        <begin position="457"/>
        <end position="525"/>
    </location>
</feature>
<keyword evidence="5 8" id="KW-0472">Membrane</keyword>
<comment type="subcellular location">
    <subcellularLocation>
        <location evidence="1">Cell membrane</location>
        <topology evidence="1">Multi-pass membrane protein</topology>
    </subcellularLocation>
</comment>
<dbReference type="Pfam" id="PF13807">
    <property type="entry name" value="GNVR"/>
    <property type="match status" value="1"/>
</dbReference>
<feature type="domain" description="Polysaccharide chain length determinant N-terminal" evidence="9">
    <location>
        <begin position="107"/>
        <end position="196"/>
    </location>
</feature>
<keyword evidence="4 8" id="KW-1133">Transmembrane helix</keyword>
<accession>A0A2W4CH59</accession>
<dbReference type="PANTHER" id="PTHR32309">
    <property type="entry name" value="TYROSINE-PROTEIN KINASE"/>
    <property type="match status" value="1"/>
</dbReference>
<evidence type="ECO:0000313" key="12">
    <source>
        <dbReference type="Proteomes" id="UP000248925"/>
    </source>
</evidence>
<sequence>MSSYERAKAMSRLPNWRSNEPPPRLPEGVRLRGPVVHPSDFVREPKPGSPEVPVETAGPSTIQQHQESEAQSDVPLELPAPAQPVEPVRQVDEAPTASPPTSDMPVLDLRSAVRAIWAWRLTVAFLALVLAVLCAAVIPLLPQKYTSQTSLYFDPRQPGLPDGQQAPVAPELILTMIDSQTQILSSGKVLGRVVEALKLDRDPQFEGGATGETARYIATATLQKALVIAREASTYVVTLKVTTGDAQKSALIANQIVTSFMEEESKSAASVYHSANTALDSRLDDLRQQVLDAEKAVETYRADNDMVAVEGNLISDKRLTALNDLLVTAQQKTIDAKARADSVDKLSFEDVVSTSRPDALNSTSNSLTNLRQQYAALAATVGSLESQLGARHPRLLAARSSLESLASEIRSELQRLATSAKADYQQAQKAQQDVAKELAVQKALQVNTSGKLVELNELERKATAARGIYEALMKRSGQTSEDQSLTQTNIRVISEAEPPLKADGPSRKVMMVAGFIAGALLGLGLGMLLAITGSIFRHPVIRSYLSK</sequence>
<evidence type="ECO:0000256" key="4">
    <source>
        <dbReference type="ARBA" id="ARBA00022989"/>
    </source>
</evidence>
<keyword evidence="3 8" id="KW-0812">Transmembrane</keyword>
<keyword evidence="11" id="KW-0762">Sugar transport</keyword>
<dbReference type="Pfam" id="PF02706">
    <property type="entry name" value="Wzz"/>
    <property type="match status" value="1"/>
</dbReference>
<dbReference type="GO" id="GO:0005886">
    <property type="term" value="C:plasma membrane"/>
    <property type="evidence" value="ECO:0007669"/>
    <property type="project" value="UniProtKB-SubCell"/>
</dbReference>
<evidence type="ECO:0000256" key="6">
    <source>
        <dbReference type="SAM" id="Coils"/>
    </source>
</evidence>
<evidence type="ECO:0000256" key="7">
    <source>
        <dbReference type="SAM" id="MobiDB-lite"/>
    </source>
</evidence>
<evidence type="ECO:0000259" key="9">
    <source>
        <dbReference type="Pfam" id="PF02706"/>
    </source>
</evidence>
<evidence type="ECO:0000256" key="5">
    <source>
        <dbReference type="ARBA" id="ARBA00023136"/>
    </source>
</evidence>
<keyword evidence="2" id="KW-1003">Cell membrane</keyword>
<feature type="transmembrane region" description="Helical" evidence="8">
    <location>
        <begin position="117"/>
        <end position="141"/>
    </location>
</feature>
<dbReference type="InterPro" id="IPR050445">
    <property type="entry name" value="Bact_polysacc_biosynth/exp"/>
</dbReference>
<evidence type="ECO:0000256" key="3">
    <source>
        <dbReference type="ARBA" id="ARBA00022692"/>
    </source>
</evidence>
<dbReference type="EMBL" id="PCDP01000038">
    <property type="protein sequence ID" value="PZM12302.1"/>
    <property type="molecule type" value="Genomic_DNA"/>
</dbReference>
<keyword evidence="6" id="KW-0175">Coiled coil</keyword>
<feature type="transmembrane region" description="Helical" evidence="8">
    <location>
        <begin position="509"/>
        <end position="536"/>
    </location>
</feature>
<evidence type="ECO:0000256" key="8">
    <source>
        <dbReference type="SAM" id="Phobius"/>
    </source>
</evidence>
<dbReference type="Proteomes" id="UP000248925">
    <property type="component" value="Unassembled WGS sequence"/>
</dbReference>
<protein>
    <submittedName>
        <fullName evidence="11">Sugar transporter</fullName>
    </submittedName>
</protein>
<keyword evidence="12" id="KW-1185">Reference proteome</keyword>
<feature type="coiled-coil region" evidence="6">
    <location>
        <begin position="276"/>
        <end position="303"/>
    </location>
</feature>
<dbReference type="AlphaFoldDB" id="A0A2W4CH59"/>
<comment type="caution">
    <text evidence="11">The sequence shown here is derived from an EMBL/GenBank/DDBJ whole genome shotgun (WGS) entry which is preliminary data.</text>
</comment>
<dbReference type="GO" id="GO:0004713">
    <property type="term" value="F:protein tyrosine kinase activity"/>
    <property type="evidence" value="ECO:0007669"/>
    <property type="project" value="TreeGrafter"/>
</dbReference>
<evidence type="ECO:0000256" key="1">
    <source>
        <dbReference type="ARBA" id="ARBA00004651"/>
    </source>
</evidence>
<organism evidence="11 12">
    <name type="scientific">Rhizobium tubonense</name>
    <dbReference type="NCBI Taxonomy" id="484088"/>
    <lineage>
        <taxon>Bacteria</taxon>
        <taxon>Pseudomonadati</taxon>
        <taxon>Pseudomonadota</taxon>
        <taxon>Alphaproteobacteria</taxon>
        <taxon>Hyphomicrobiales</taxon>
        <taxon>Rhizobiaceae</taxon>
        <taxon>Rhizobium/Agrobacterium group</taxon>
        <taxon>Rhizobium</taxon>
    </lineage>
</organism>
<dbReference type="InterPro" id="IPR003856">
    <property type="entry name" value="LPS_length_determ_N"/>
</dbReference>
<evidence type="ECO:0000313" key="11">
    <source>
        <dbReference type="EMBL" id="PZM12302.1"/>
    </source>
</evidence>
<name>A0A2W4CH59_9HYPH</name>
<keyword evidence="11" id="KW-0813">Transport</keyword>